<dbReference type="Proteomes" id="UP001485043">
    <property type="component" value="Unassembled WGS sequence"/>
</dbReference>
<feature type="compositionally biased region" description="Polar residues" evidence="1">
    <location>
        <begin position="52"/>
        <end position="73"/>
    </location>
</feature>
<dbReference type="EMBL" id="JALJOV010000187">
    <property type="protein sequence ID" value="KAK9866125.1"/>
    <property type="molecule type" value="Genomic_DNA"/>
</dbReference>
<proteinExistence type="predicted"/>
<feature type="region of interest" description="Disordered" evidence="1">
    <location>
        <begin position="371"/>
        <end position="405"/>
    </location>
</feature>
<organism evidence="2 3">
    <name type="scientific">Apatococcus fuscideae</name>
    <dbReference type="NCBI Taxonomy" id="2026836"/>
    <lineage>
        <taxon>Eukaryota</taxon>
        <taxon>Viridiplantae</taxon>
        <taxon>Chlorophyta</taxon>
        <taxon>core chlorophytes</taxon>
        <taxon>Trebouxiophyceae</taxon>
        <taxon>Chlorellales</taxon>
        <taxon>Chlorellaceae</taxon>
        <taxon>Apatococcus</taxon>
    </lineage>
</organism>
<evidence type="ECO:0000313" key="2">
    <source>
        <dbReference type="EMBL" id="KAK9866125.1"/>
    </source>
</evidence>
<feature type="region of interest" description="Disordered" evidence="1">
    <location>
        <begin position="283"/>
        <end position="302"/>
    </location>
</feature>
<accession>A0AAW1T983</accession>
<name>A0AAW1T983_9CHLO</name>
<dbReference type="AlphaFoldDB" id="A0AAW1T983"/>
<feature type="compositionally biased region" description="Basic and acidic residues" evidence="1">
    <location>
        <begin position="284"/>
        <end position="294"/>
    </location>
</feature>
<reference evidence="2 3" key="1">
    <citation type="journal article" date="2024" name="Nat. Commun.">
        <title>Phylogenomics reveals the evolutionary origins of lichenization in chlorophyte algae.</title>
        <authorList>
            <person name="Puginier C."/>
            <person name="Libourel C."/>
            <person name="Otte J."/>
            <person name="Skaloud P."/>
            <person name="Haon M."/>
            <person name="Grisel S."/>
            <person name="Petersen M."/>
            <person name="Berrin J.G."/>
            <person name="Delaux P.M."/>
            <person name="Dal Grande F."/>
            <person name="Keller J."/>
        </authorList>
    </citation>
    <scope>NUCLEOTIDE SEQUENCE [LARGE SCALE GENOMIC DNA]</scope>
    <source>
        <strain evidence="2 3">SAG 2523</strain>
    </source>
</reference>
<comment type="caution">
    <text evidence="2">The sequence shown here is derived from an EMBL/GenBank/DDBJ whole genome shotgun (WGS) entry which is preliminary data.</text>
</comment>
<evidence type="ECO:0000313" key="3">
    <source>
        <dbReference type="Proteomes" id="UP001485043"/>
    </source>
</evidence>
<sequence length="405" mass="43998">MHSSPAPYCDPWELEAYSLLLFPEAQPTQADAVPSLRESEGFSGAPWPGASSEGTMLSMEVSQPGQSRPGSGISSAAFPAAGAKSAAAAVKAVPRPTAKHYPPARRPRHLSSLREVELGAIVAALQQPPGHEASGQLECLAALEEMATITKMPGNGRLTQAEKLRRFSFQRMFVQPGWNAIIPCSATITQVYLALATGKMDLDIQLSEVVHGRQKSLRDLATIPESQHVPLFAEMSRRIVNAMHFKRAEDDAAHRTSLKYTGVVGLLGSVFFRPKGSLHFHGKNLLDGRPKPTETESPDPSAMKRVLHLDDCQIEMARPVWRQASAQLGKLQAQRAEILSQIQLNDTQPLMWHDPARYRASHTVTLLEQGAPCGPFGRTGNRGPLEPHEKLTPAKAALKDSSSGR</sequence>
<gene>
    <name evidence="2" type="ORF">WJX84_004040</name>
</gene>
<feature type="region of interest" description="Disordered" evidence="1">
    <location>
        <begin position="38"/>
        <end position="76"/>
    </location>
</feature>
<evidence type="ECO:0000256" key="1">
    <source>
        <dbReference type="SAM" id="MobiDB-lite"/>
    </source>
</evidence>
<protein>
    <submittedName>
        <fullName evidence="2">Uncharacterized protein</fullName>
    </submittedName>
</protein>
<keyword evidence="3" id="KW-1185">Reference proteome</keyword>